<keyword evidence="2" id="KW-1185">Reference proteome</keyword>
<dbReference type="Proteomes" id="UP000294933">
    <property type="component" value="Unassembled WGS sequence"/>
</dbReference>
<accession>A0A4Y7PEV3</accession>
<dbReference type="AlphaFoldDB" id="A0A4Y7PEV3"/>
<gene>
    <name evidence="1" type="ORF">BD410DRAFT_316947</name>
</gene>
<dbReference type="EMBL" id="ML170436">
    <property type="protein sequence ID" value="TDL13897.1"/>
    <property type="molecule type" value="Genomic_DNA"/>
</dbReference>
<protein>
    <recommendedName>
        <fullName evidence="3">Fungal N-terminal domain-containing protein</fullName>
    </recommendedName>
</protein>
<evidence type="ECO:0000313" key="2">
    <source>
        <dbReference type="Proteomes" id="UP000294933"/>
    </source>
</evidence>
<sequence length="113" mass="12020">MAAFTFGSFGDILALTNLTITCARSLSDSTGSASDFQDFIDALQSLRDDLDRVSAYLATASGHAGLSSVVSTANYSPRTIEQCHIGNIRGLDRTNDIETTILVQSLGCSNRIL</sequence>
<evidence type="ECO:0000313" key="1">
    <source>
        <dbReference type="EMBL" id="TDL13897.1"/>
    </source>
</evidence>
<dbReference type="VEuPathDB" id="FungiDB:BD410DRAFT_316947"/>
<organism evidence="1 2">
    <name type="scientific">Rickenella mellea</name>
    <dbReference type="NCBI Taxonomy" id="50990"/>
    <lineage>
        <taxon>Eukaryota</taxon>
        <taxon>Fungi</taxon>
        <taxon>Dikarya</taxon>
        <taxon>Basidiomycota</taxon>
        <taxon>Agaricomycotina</taxon>
        <taxon>Agaricomycetes</taxon>
        <taxon>Hymenochaetales</taxon>
        <taxon>Rickenellaceae</taxon>
        <taxon>Rickenella</taxon>
    </lineage>
</organism>
<dbReference type="OrthoDB" id="3271094at2759"/>
<reference evidence="1 2" key="1">
    <citation type="submission" date="2018-06" db="EMBL/GenBank/DDBJ databases">
        <title>A transcriptomic atlas of mushroom development highlights an independent origin of complex multicellularity.</title>
        <authorList>
            <consortium name="DOE Joint Genome Institute"/>
            <person name="Krizsan K."/>
            <person name="Almasi E."/>
            <person name="Merenyi Z."/>
            <person name="Sahu N."/>
            <person name="Viragh M."/>
            <person name="Koszo T."/>
            <person name="Mondo S."/>
            <person name="Kiss B."/>
            <person name="Balint B."/>
            <person name="Kues U."/>
            <person name="Barry K."/>
            <person name="Hegedus J.C."/>
            <person name="Henrissat B."/>
            <person name="Johnson J."/>
            <person name="Lipzen A."/>
            <person name="Ohm R."/>
            <person name="Nagy I."/>
            <person name="Pangilinan J."/>
            <person name="Yan J."/>
            <person name="Xiong Y."/>
            <person name="Grigoriev I.V."/>
            <person name="Hibbett D.S."/>
            <person name="Nagy L.G."/>
        </authorList>
    </citation>
    <scope>NUCLEOTIDE SEQUENCE [LARGE SCALE GENOMIC DNA]</scope>
    <source>
        <strain evidence="1 2">SZMC22713</strain>
    </source>
</reference>
<evidence type="ECO:0008006" key="3">
    <source>
        <dbReference type="Google" id="ProtNLM"/>
    </source>
</evidence>
<proteinExistence type="predicted"/>
<name>A0A4Y7PEV3_9AGAM</name>